<dbReference type="InterPro" id="IPR041678">
    <property type="entry name" value="TetR_C_16"/>
</dbReference>
<dbReference type="EMBL" id="FN563149">
    <property type="protein sequence ID" value="CBH48518.1"/>
    <property type="molecule type" value="Genomic_DNA"/>
</dbReference>
<keyword evidence="1 2" id="KW-0238">DNA-binding</keyword>
<dbReference type="PROSITE" id="PS50977">
    <property type="entry name" value="HTH_TETR_2"/>
    <property type="match status" value="1"/>
</dbReference>
<dbReference type="GO" id="GO:0000976">
    <property type="term" value="F:transcription cis-regulatory region binding"/>
    <property type="evidence" value="ECO:0007669"/>
    <property type="project" value="TreeGrafter"/>
</dbReference>
<evidence type="ECO:0000313" key="5">
    <source>
        <dbReference type="EMBL" id="CBH48518.1"/>
    </source>
</evidence>
<reference evidence="5" key="1">
    <citation type="journal article" date="2010" name="PLoS Genet.">
        <title>The genome of a pathogenic rhodococcus: cooptive virulence underpinned by key gene acquisitions.</title>
        <authorList>
            <person name="Letek M."/>
            <person name="Gonzalez P."/>
            <person name="Macarthur I."/>
            <person name="Rodriguez H."/>
            <person name="Freeman T.C."/>
            <person name="Valero-Rello A."/>
            <person name="Blanco M."/>
            <person name="Buckley T."/>
            <person name="Cherevach I."/>
            <person name="Fahey R."/>
            <person name="Hapeshi A."/>
            <person name="Holdstock J."/>
            <person name="Leadon D."/>
            <person name="Navas J."/>
            <person name="Ocampo A."/>
            <person name="Quail M.A."/>
            <person name="Sanders M."/>
            <person name="Scortti M.M."/>
            <person name="Prescott J.F."/>
            <person name="Fogarty U."/>
            <person name="Meijer W.G."/>
            <person name="Parkhill J."/>
            <person name="Bentley S.D."/>
            <person name="Vazquez-Boland J.A."/>
        </authorList>
    </citation>
    <scope>NUCLEOTIDE SEQUENCE [LARGE SCALE GENOMIC DNA]</scope>
    <source>
        <strain evidence="5 6">103S</strain>
    </source>
</reference>
<feature type="region of interest" description="Disordered" evidence="3">
    <location>
        <begin position="201"/>
        <end position="223"/>
    </location>
</feature>
<dbReference type="InterPro" id="IPR050109">
    <property type="entry name" value="HTH-type_TetR-like_transc_reg"/>
</dbReference>
<dbReference type="InterPro" id="IPR036271">
    <property type="entry name" value="Tet_transcr_reg_TetR-rel_C_sf"/>
</dbReference>
<feature type="region of interest" description="Disordered" evidence="3">
    <location>
        <begin position="1"/>
        <end position="22"/>
    </location>
</feature>
<dbReference type="SUPFAM" id="SSF48498">
    <property type="entry name" value="Tetracyclin repressor-like, C-terminal domain"/>
    <property type="match status" value="1"/>
</dbReference>
<dbReference type="InterPro" id="IPR009057">
    <property type="entry name" value="Homeodomain-like_sf"/>
</dbReference>
<dbReference type="RefSeq" id="WP_013416138.1">
    <property type="nucleotide sequence ID" value="NC_014659.1"/>
</dbReference>
<evidence type="ECO:0000256" key="1">
    <source>
        <dbReference type="ARBA" id="ARBA00023125"/>
    </source>
</evidence>
<gene>
    <name evidence="5" type="ordered locus">REQ_24800</name>
</gene>
<dbReference type="PANTHER" id="PTHR30055">
    <property type="entry name" value="HTH-TYPE TRANSCRIPTIONAL REGULATOR RUTR"/>
    <property type="match status" value="1"/>
</dbReference>
<dbReference type="AlphaFoldDB" id="A0A3S5Y7J8"/>
<accession>A0A3S5Y7J8</accession>
<sequence>MTVDPAVPPTRPGRRPGPSTTRDRILSAARERFADNGFDHTTIRAIAADAGVDSALVHHYFGTKQQLLVEAVALPMDPASIAGSFEAVPVHELGEALARTVIGIWDSPHQPAVVAAVRSALTGGRERLLRSFLLEVALRDVVPRVDSPPGTGELRVALVASQMAGLFLTRHLLDVGALADLSTDEAARLVAPTLQAYLTGPLDAAVRTRPPRPGRRNPRARPR</sequence>
<name>A0A3S5Y7J8_RHOH1</name>
<dbReference type="GO" id="GO:0003700">
    <property type="term" value="F:DNA-binding transcription factor activity"/>
    <property type="evidence" value="ECO:0007669"/>
    <property type="project" value="TreeGrafter"/>
</dbReference>
<proteinExistence type="predicted"/>
<evidence type="ECO:0000256" key="3">
    <source>
        <dbReference type="SAM" id="MobiDB-lite"/>
    </source>
</evidence>
<evidence type="ECO:0000259" key="4">
    <source>
        <dbReference type="PROSITE" id="PS50977"/>
    </source>
</evidence>
<dbReference type="SUPFAM" id="SSF46689">
    <property type="entry name" value="Homeodomain-like"/>
    <property type="match status" value="1"/>
</dbReference>
<dbReference type="KEGG" id="req:REQ_24800"/>
<dbReference type="PANTHER" id="PTHR30055:SF235">
    <property type="entry name" value="TRANSCRIPTIONAL REGULATORY PROTEIN"/>
    <property type="match status" value="1"/>
</dbReference>
<feature type="compositionally biased region" description="Basic residues" evidence="3">
    <location>
        <begin position="209"/>
        <end position="223"/>
    </location>
</feature>
<dbReference type="Pfam" id="PF17920">
    <property type="entry name" value="TetR_C_16"/>
    <property type="match status" value="1"/>
</dbReference>
<dbReference type="Pfam" id="PF00440">
    <property type="entry name" value="TetR_N"/>
    <property type="match status" value="1"/>
</dbReference>
<evidence type="ECO:0000256" key="2">
    <source>
        <dbReference type="PROSITE-ProRule" id="PRU00335"/>
    </source>
</evidence>
<dbReference type="Proteomes" id="UP001154400">
    <property type="component" value="Chromosome"/>
</dbReference>
<evidence type="ECO:0000313" key="6">
    <source>
        <dbReference type="Proteomes" id="UP000006892"/>
    </source>
</evidence>
<organism evidence="5">
    <name type="scientific">Rhodococcus hoagii (strain 103S)</name>
    <name type="common">Rhodococcus equi</name>
    <dbReference type="NCBI Taxonomy" id="685727"/>
    <lineage>
        <taxon>Bacteria</taxon>
        <taxon>Bacillati</taxon>
        <taxon>Actinomycetota</taxon>
        <taxon>Actinomycetes</taxon>
        <taxon>Mycobacteriales</taxon>
        <taxon>Nocardiaceae</taxon>
        <taxon>Prescottella</taxon>
    </lineage>
</organism>
<feature type="domain" description="HTH tetR-type" evidence="4">
    <location>
        <begin position="19"/>
        <end position="79"/>
    </location>
</feature>
<feature type="DNA-binding region" description="H-T-H motif" evidence="2">
    <location>
        <begin position="42"/>
        <end position="61"/>
    </location>
</feature>
<dbReference type="Gene3D" id="1.10.10.60">
    <property type="entry name" value="Homeodomain-like"/>
    <property type="match status" value="1"/>
</dbReference>
<feature type="compositionally biased region" description="Pro residues" evidence="3">
    <location>
        <begin position="1"/>
        <end position="11"/>
    </location>
</feature>
<dbReference type="Gene3D" id="1.10.357.10">
    <property type="entry name" value="Tetracycline Repressor, domain 2"/>
    <property type="match status" value="1"/>
</dbReference>
<protein>
    <submittedName>
        <fullName evidence="5">TetR family transcriptional regulator</fullName>
    </submittedName>
</protein>
<dbReference type="PRINTS" id="PR00455">
    <property type="entry name" value="HTHTETR"/>
</dbReference>
<dbReference type="InterPro" id="IPR001647">
    <property type="entry name" value="HTH_TetR"/>
</dbReference>